<dbReference type="AlphaFoldDB" id="A0AAV2NBB3"/>
<keyword evidence="3" id="KW-1185">Reference proteome</keyword>
<reference evidence="2" key="1">
    <citation type="submission" date="2024-04" db="EMBL/GenBank/DDBJ databases">
        <authorList>
            <consortium name="Molecular Ecology Group"/>
        </authorList>
    </citation>
    <scope>NUCLEOTIDE SEQUENCE</scope>
</reference>
<evidence type="ECO:0000256" key="1">
    <source>
        <dbReference type="SAM" id="MobiDB-lite"/>
    </source>
</evidence>
<proteinExistence type="predicted"/>
<evidence type="ECO:0000313" key="2">
    <source>
        <dbReference type="EMBL" id="CAL1676784.1"/>
    </source>
</evidence>
<feature type="compositionally biased region" description="Basic residues" evidence="1">
    <location>
        <begin position="26"/>
        <end position="35"/>
    </location>
</feature>
<gene>
    <name evidence="2" type="ORF">LPLAT_LOCUS2900</name>
</gene>
<organism evidence="2 3">
    <name type="scientific">Lasius platythorax</name>
    <dbReference type="NCBI Taxonomy" id="488582"/>
    <lineage>
        <taxon>Eukaryota</taxon>
        <taxon>Metazoa</taxon>
        <taxon>Ecdysozoa</taxon>
        <taxon>Arthropoda</taxon>
        <taxon>Hexapoda</taxon>
        <taxon>Insecta</taxon>
        <taxon>Pterygota</taxon>
        <taxon>Neoptera</taxon>
        <taxon>Endopterygota</taxon>
        <taxon>Hymenoptera</taxon>
        <taxon>Apocrita</taxon>
        <taxon>Aculeata</taxon>
        <taxon>Formicoidea</taxon>
        <taxon>Formicidae</taxon>
        <taxon>Formicinae</taxon>
        <taxon>Lasius</taxon>
        <taxon>Lasius</taxon>
    </lineage>
</organism>
<evidence type="ECO:0000313" key="3">
    <source>
        <dbReference type="Proteomes" id="UP001497644"/>
    </source>
</evidence>
<feature type="region of interest" description="Disordered" evidence="1">
    <location>
        <begin position="26"/>
        <end position="76"/>
    </location>
</feature>
<accession>A0AAV2NBB3</accession>
<sequence length="107" mass="12451">MDIEDKSRASERAEDFPVTLRKHCRRQCHNSRKRGSPKEGYLMRMPRGREEQANEKRYPLVPDSLAKSNGSTIEGKSRSAVYRTGYKAPYEMSFYQMAMEMSAIIRL</sequence>
<name>A0AAV2NBB3_9HYME</name>
<protein>
    <submittedName>
        <fullName evidence="2">Uncharacterized protein</fullName>
    </submittedName>
</protein>
<feature type="compositionally biased region" description="Basic and acidic residues" evidence="1">
    <location>
        <begin position="47"/>
        <end position="58"/>
    </location>
</feature>
<dbReference type="Proteomes" id="UP001497644">
    <property type="component" value="Chromosome 12"/>
</dbReference>
<dbReference type="EMBL" id="OZ034835">
    <property type="protein sequence ID" value="CAL1676784.1"/>
    <property type="molecule type" value="Genomic_DNA"/>
</dbReference>